<dbReference type="EMBL" id="QJKB01000005">
    <property type="protein sequence ID" value="PXX42466.1"/>
    <property type="molecule type" value="Genomic_DNA"/>
</dbReference>
<dbReference type="OrthoDB" id="9785907at2"/>
<evidence type="ECO:0000256" key="1">
    <source>
        <dbReference type="SAM" id="MobiDB-lite"/>
    </source>
</evidence>
<dbReference type="InterPro" id="IPR036237">
    <property type="entry name" value="Xyl_isomerase-like_sf"/>
</dbReference>
<gene>
    <name evidence="2" type="ORF">DFR42_105124</name>
</gene>
<dbReference type="SUPFAM" id="SSF51658">
    <property type="entry name" value="Xylose isomerase-like"/>
    <property type="match status" value="1"/>
</dbReference>
<feature type="region of interest" description="Disordered" evidence="1">
    <location>
        <begin position="341"/>
        <end position="361"/>
    </location>
</feature>
<evidence type="ECO:0000313" key="3">
    <source>
        <dbReference type="Proteomes" id="UP000247792"/>
    </source>
</evidence>
<evidence type="ECO:0000313" key="2">
    <source>
        <dbReference type="EMBL" id="PXX42466.1"/>
    </source>
</evidence>
<organism evidence="2 3">
    <name type="scientific">Undibacterium pigrum</name>
    <dbReference type="NCBI Taxonomy" id="401470"/>
    <lineage>
        <taxon>Bacteria</taxon>
        <taxon>Pseudomonadati</taxon>
        <taxon>Pseudomonadota</taxon>
        <taxon>Betaproteobacteria</taxon>
        <taxon>Burkholderiales</taxon>
        <taxon>Oxalobacteraceae</taxon>
        <taxon>Undibacterium</taxon>
    </lineage>
</organism>
<dbReference type="RefSeq" id="WP_110256018.1">
    <property type="nucleotide sequence ID" value="NZ_QJKB01000005.1"/>
</dbReference>
<comment type="caution">
    <text evidence="2">The sequence shown here is derived from an EMBL/GenBank/DDBJ whole genome shotgun (WGS) entry which is preliminary data.</text>
</comment>
<accession>A0A318J7T4</accession>
<evidence type="ECO:0008006" key="4">
    <source>
        <dbReference type="Google" id="ProtNLM"/>
    </source>
</evidence>
<proteinExistence type="predicted"/>
<dbReference type="NCBIfam" id="NF035939">
    <property type="entry name" value="TIM_EboE"/>
    <property type="match status" value="1"/>
</dbReference>
<dbReference type="Proteomes" id="UP000247792">
    <property type="component" value="Unassembled WGS sequence"/>
</dbReference>
<name>A0A318J7T4_9BURK</name>
<dbReference type="AlphaFoldDB" id="A0A318J7T4"/>
<keyword evidence="3" id="KW-1185">Reference proteome</keyword>
<reference evidence="2 3" key="1">
    <citation type="submission" date="2018-05" db="EMBL/GenBank/DDBJ databases">
        <title>Genomic Encyclopedia of Type Strains, Phase IV (KMG-IV): sequencing the most valuable type-strain genomes for metagenomic binning, comparative biology and taxonomic classification.</title>
        <authorList>
            <person name="Goeker M."/>
        </authorList>
    </citation>
    <scope>NUCLEOTIDE SEQUENCE [LARGE SCALE GENOMIC DNA]</scope>
    <source>
        <strain evidence="2 3">DSM 19792</strain>
    </source>
</reference>
<sequence length="418" mass="46182">MQLSLPSQNVHLTYCTNIHAGESWDEVLSSLDETIPVLRKKLELVEGQAFGIGLRLSAQAADSLIVPARLQEFKEQLARLGAYVFTINAFPYGPFHGVKVKEQVYLPDWRDVERLRYTRQCACILAGLLPEDMEGSISTVPGAYKSETQTAGAQQQIVEQLVAAVAMLATLEQDTGKCIALALEPEPCCFLETMAETTAFFCGQLWAADTIDKLAGLCDCSEARATRLMRRHLGVCYDVCHAAVEFEDPVHAMQSLTDLGIRIPKIQLSCALRIPVMHADMMHELRRFDDGVYLHQVVVQNGGDLQRHTDLPAALAAHEAGLADGEWRIHCHVPIFWDSEETTASRPGSKPESESGSKLGSTQADLLATLQALRKQSFSSHLEVETYTWDVLPAHLKSVSKAHAIARELSFVMKELLT</sequence>
<protein>
    <recommendedName>
        <fullName evidence="4">Sugar phosphate isomerase/epimerase</fullName>
    </recommendedName>
</protein>
<dbReference type="Gene3D" id="3.20.20.150">
    <property type="entry name" value="Divalent-metal-dependent TIM barrel enzymes"/>
    <property type="match status" value="1"/>
</dbReference>